<evidence type="ECO:0000313" key="1">
    <source>
        <dbReference type="EMBL" id="PSB00686.1"/>
    </source>
</evidence>
<dbReference type="OrthoDB" id="515360at2"/>
<dbReference type="AlphaFoldDB" id="A0A2T1BXE6"/>
<protein>
    <submittedName>
        <fullName evidence="1">MmgE/PrpD family protein</fullName>
    </submittedName>
</protein>
<dbReference type="EMBL" id="PVWJ01000172">
    <property type="protein sequence ID" value="PSB00686.1"/>
    <property type="molecule type" value="Genomic_DNA"/>
</dbReference>
<proteinExistence type="predicted"/>
<accession>A0A2T1BXE6</accession>
<reference evidence="1 2" key="1">
    <citation type="submission" date="2018-02" db="EMBL/GenBank/DDBJ databases">
        <authorList>
            <person name="Cohen D.B."/>
            <person name="Kent A.D."/>
        </authorList>
    </citation>
    <scope>NUCLEOTIDE SEQUENCE [LARGE SCALE GENOMIC DNA]</scope>
    <source>
        <strain evidence="1 2">CCAP 1448/3</strain>
    </source>
</reference>
<organism evidence="1 2">
    <name type="scientific">Merismopedia glauca CCAP 1448/3</name>
    <dbReference type="NCBI Taxonomy" id="1296344"/>
    <lineage>
        <taxon>Bacteria</taxon>
        <taxon>Bacillati</taxon>
        <taxon>Cyanobacteriota</taxon>
        <taxon>Cyanophyceae</taxon>
        <taxon>Synechococcales</taxon>
        <taxon>Merismopediaceae</taxon>
        <taxon>Merismopedia</taxon>
    </lineage>
</organism>
<keyword evidence="2" id="KW-1185">Reference proteome</keyword>
<dbReference type="RefSeq" id="WP_106291516.1">
    <property type="nucleotide sequence ID" value="NZ_CAWNTC010000215.1"/>
</dbReference>
<comment type="caution">
    <text evidence="1">The sequence shown here is derived from an EMBL/GenBank/DDBJ whole genome shotgun (WGS) entry which is preliminary data.</text>
</comment>
<sequence length="71" mass="8179">MLSKSLDWTQELELLAQKGLESEIADRQAQGHPIFYSQEGLLIMELPNGRCFEYQHTESGQRQIMRQVSPS</sequence>
<dbReference type="Proteomes" id="UP000238762">
    <property type="component" value="Unassembled WGS sequence"/>
</dbReference>
<reference evidence="1 2" key="2">
    <citation type="submission" date="2018-03" db="EMBL/GenBank/DDBJ databases">
        <title>The ancient ancestry and fast evolution of plastids.</title>
        <authorList>
            <person name="Moore K.R."/>
            <person name="Magnabosco C."/>
            <person name="Momper L."/>
            <person name="Gold D.A."/>
            <person name="Bosak T."/>
            <person name="Fournier G.P."/>
        </authorList>
    </citation>
    <scope>NUCLEOTIDE SEQUENCE [LARGE SCALE GENOMIC DNA]</scope>
    <source>
        <strain evidence="1 2">CCAP 1448/3</strain>
    </source>
</reference>
<evidence type="ECO:0000313" key="2">
    <source>
        <dbReference type="Proteomes" id="UP000238762"/>
    </source>
</evidence>
<name>A0A2T1BXE6_9CYAN</name>
<gene>
    <name evidence="1" type="ORF">C7B64_22250</name>
</gene>